<dbReference type="SUPFAM" id="SSF81853">
    <property type="entry name" value="Family 10 polysaccharide lyase"/>
    <property type="match status" value="1"/>
</dbReference>
<comment type="caution">
    <text evidence="2">The sequence shown here is derived from an EMBL/GenBank/DDBJ whole genome shotgun (WGS) entry which is preliminary data.</text>
</comment>
<reference evidence="2 3" key="1">
    <citation type="submission" date="2020-05" db="EMBL/GenBank/DDBJ databases">
        <title>Distinct polysaccharide utilization as determinants for interspecies competition between intestinal Prevotella spp.</title>
        <authorList>
            <person name="Galvez E.J.C."/>
            <person name="Iljazovic A."/>
            <person name="Strowig T."/>
        </authorList>
    </citation>
    <scope>NUCLEOTIDE SEQUENCE [LARGE SCALE GENOMIC DNA]</scope>
    <source>
        <strain evidence="2 3">PMUR</strain>
    </source>
</reference>
<dbReference type="GO" id="GO:0030570">
    <property type="term" value="F:pectate lyase activity"/>
    <property type="evidence" value="ECO:0007669"/>
    <property type="project" value="UniProtKB-EC"/>
</dbReference>
<feature type="signal peptide" evidence="1">
    <location>
        <begin position="1"/>
        <end position="20"/>
    </location>
</feature>
<sequence length="618" mass="69562">MGKVLLSIVIFFAAAFCVNAANVNSLTWAQVCSGNMGAAWYSSQEARDIADVVLSVQKNNGGWMKNDQLHKLSPSELSGLLGKRHEHSCLDNYATTQEMRFLAKVYKGTGNDEYRGAFVKALNMIFAAEKNCGGWSQYWPLSGNGSYQDYITFNDDLVTNVMKILRDIYENKGDFENIVDEWTREKCQAAFQRTIDMIIRCQVDDNGTKAAWCAQHDTIDMLPVEGRPHELPSISGSESATLLSFLMTVENPSKELQSCITSAVEWLDTHKIEGKAIEDFTNGSGERDRRVVDRPGSAIWGRFIQIGGESGRKIYDKFFNMLKKRNKSRSYTYNGKVYTYKEYEIATVSYNEERAYQPIFAIYSNDYQHLFYRFLYNYEDTDPVVDNKGLPVATSLTAGNRSSYQYLGSWCLNVINVEYPAWKRKMDDLNAAGDAKLYEISNGTYQKETIGDGANVWHFSNGFTVSNTRGKGYSTGKTNTVKYSAGVDYSIDIPNDLKVVKASLYGYDNYDEDAYLRSFNGTSYTASDYVFPAKVTDPVYVSYMFDMTDNPVSGTLSFSLAVKQCCIILNLYCKDIENGISEIGMPQSAVIPVKHIEQGRMIIIKGDRKFNINGCGLK</sequence>
<gene>
    <name evidence="2" type="primary">pelA</name>
    <name evidence="2" type="ORF">HPS56_04685</name>
</gene>
<dbReference type="Gene3D" id="1.50.10.20">
    <property type="match status" value="1"/>
</dbReference>
<evidence type="ECO:0000313" key="2">
    <source>
        <dbReference type="EMBL" id="NPD91656.1"/>
    </source>
</evidence>
<accession>A0ABX2AKC8</accession>
<dbReference type="RefSeq" id="WP_172274650.1">
    <property type="nucleotide sequence ID" value="NZ_CASGMU010000005.1"/>
</dbReference>
<dbReference type="Pfam" id="PF09492">
    <property type="entry name" value="Pec_lyase"/>
    <property type="match status" value="1"/>
</dbReference>
<feature type="chain" id="PRO_5045264380" evidence="1">
    <location>
        <begin position="21"/>
        <end position="618"/>
    </location>
</feature>
<dbReference type="InterPro" id="IPR012669">
    <property type="entry name" value="Pectate_lyase"/>
</dbReference>
<keyword evidence="3" id="KW-1185">Reference proteome</keyword>
<protein>
    <submittedName>
        <fullName evidence="2">Pectate lyase</fullName>
        <ecNumber evidence="2">4.2.2.2</ecNumber>
    </submittedName>
</protein>
<dbReference type="NCBIfam" id="TIGR02474">
    <property type="entry name" value="pec_lyase"/>
    <property type="match status" value="1"/>
</dbReference>
<dbReference type="Proteomes" id="UP000714420">
    <property type="component" value="Unassembled WGS sequence"/>
</dbReference>
<evidence type="ECO:0000313" key="3">
    <source>
        <dbReference type="Proteomes" id="UP000714420"/>
    </source>
</evidence>
<dbReference type="EMBL" id="JABKKF010000003">
    <property type="protein sequence ID" value="NPD91656.1"/>
    <property type="molecule type" value="Genomic_DNA"/>
</dbReference>
<proteinExistence type="predicted"/>
<name>A0ABX2AKC8_9BACT</name>
<keyword evidence="2" id="KW-0456">Lyase</keyword>
<dbReference type="EC" id="4.2.2.2" evidence="2"/>
<evidence type="ECO:0000256" key="1">
    <source>
        <dbReference type="SAM" id="SignalP"/>
    </source>
</evidence>
<organism evidence="2 3">
    <name type="scientific">Xylanibacter muris</name>
    <dbReference type="NCBI Taxonomy" id="2736290"/>
    <lineage>
        <taxon>Bacteria</taxon>
        <taxon>Pseudomonadati</taxon>
        <taxon>Bacteroidota</taxon>
        <taxon>Bacteroidia</taxon>
        <taxon>Bacteroidales</taxon>
        <taxon>Prevotellaceae</taxon>
        <taxon>Xylanibacter</taxon>
    </lineage>
</organism>
<keyword evidence="1" id="KW-0732">Signal</keyword>